<accession>A0AAJ0HJ58</accession>
<protein>
    <submittedName>
        <fullName evidence="1">Uncharacterized protein</fullName>
    </submittedName>
</protein>
<evidence type="ECO:0000313" key="1">
    <source>
        <dbReference type="EMBL" id="KAK3353549.1"/>
    </source>
</evidence>
<dbReference type="EMBL" id="JAUIQD010000004">
    <property type="protein sequence ID" value="KAK3353549.1"/>
    <property type="molecule type" value="Genomic_DNA"/>
</dbReference>
<reference evidence="1" key="2">
    <citation type="submission" date="2023-06" db="EMBL/GenBank/DDBJ databases">
        <authorList>
            <consortium name="Lawrence Berkeley National Laboratory"/>
            <person name="Haridas S."/>
            <person name="Hensen N."/>
            <person name="Bonometti L."/>
            <person name="Westerberg I."/>
            <person name="Brannstrom I.O."/>
            <person name="Guillou S."/>
            <person name="Cros-Aarteil S."/>
            <person name="Calhoun S."/>
            <person name="Kuo A."/>
            <person name="Mondo S."/>
            <person name="Pangilinan J."/>
            <person name="Riley R."/>
            <person name="Labutti K."/>
            <person name="Andreopoulos B."/>
            <person name="Lipzen A."/>
            <person name="Chen C."/>
            <person name="Yanf M."/>
            <person name="Daum C."/>
            <person name="Ng V."/>
            <person name="Clum A."/>
            <person name="Steindorff A."/>
            <person name="Ohm R."/>
            <person name="Martin F."/>
            <person name="Silar P."/>
            <person name="Natvig D."/>
            <person name="Lalanne C."/>
            <person name="Gautier V."/>
            <person name="Ament-Velasquez S.L."/>
            <person name="Kruys A."/>
            <person name="Hutchinson M.I."/>
            <person name="Powell A.J."/>
            <person name="Barry K."/>
            <person name="Miller A.N."/>
            <person name="Grigoriev I.V."/>
            <person name="Debuchy R."/>
            <person name="Gladieux P."/>
            <person name="Thoren M.H."/>
            <person name="Johannesson H."/>
        </authorList>
    </citation>
    <scope>NUCLEOTIDE SEQUENCE</scope>
    <source>
        <strain evidence="1">CBS 955.72</strain>
    </source>
</reference>
<keyword evidence="2" id="KW-1185">Reference proteome</keyword>
<evidence type="ECO:0000313" key="2">
    <source>
        <dbReference type="Proteomes" id="UP001275084"/>
    </source>
</evidence>
<gene>
    <name evidence="1" type="ORF">B0T25DRAFT_214939</name>
</gene>
<proteinExistence type="predicted"/>
<name>A0AAJ0HJ58_9PEZI</name>
<dbReference type="AlphaFoldDB" id="A0AAJ0HJ58"/>
<comment type="caution">
    <text evidence="1">The sequence shown here is derived from an EMBL/GenBank/DDBJ whole genome shotgun (WGS) entry which is preliminary data.</text>
</comment>
<organism evidence="1 2">
    <name type="scientific">Lasiosphaeria hispida</name>
    <dbReference type="NCBI Taxonomy" id="260671"/>
    <lineage>
        <taxon>Eukaryota</taxon>
        <taxon>Fungi</taxon>
        <taxon>Dikarya</taxon>
        <taxon>Ascomycota</taxon>
        <taxon>Pezizomycotina</taxon>
        <taxon>Sordariomycetes</taxon>
        <taxon>Sordariomycetidae</taxon>
        <taxon>Sordariales</taxon>
        <taxon>Lasiosphaeriaceae</taxon>
        <taxon>Lasiosphaeria</taxon>
    </lineage>
</organism>
<sequence length="282" mass="32245">MCHLMYRICVRSWGLTVLQSVPFGIIGMLGQRFHIRNTAFRMLPNPTPYSWDKNLFDLPQLVKEHWSRIWDSDISRTRIPQIETLEDITRSVIKALHIDKLSSALGYSANLLERLDDAIDKFDTYLELETCDPDLVSLVIREHLQEVLKMLNDPDDAADRDVKQIHGYLFLYSPRWSHESNRYRRKSTHYAPYTSARPGAVQQNPPGSTISKSSLSTIPVLVVPSLRDPREAIGGEAIGGEAIGDEATAIWCTLVLRVLCWLTLHDFHRRDAQISKNEVYSS</sequence>
<reference evidence="1" key="1">
    <citation type="journal article" date="2023" name="Mol. Phylogenet. Evol.">
        <title>Genome-scale phylogeny and comparative genomics of the fungal order Sordariales.</title>
        <authorList>
            <person name="Hensen N."/>
            <person name="Bonometti L."/>
            <person name="Westerberg I."/>
            <person name="Brannstrom I.O."/>
            <person name="Guillou S."/>
            <person name="Cros-Aarteil S."/>
            <person name="Calhoun S."/>
            <person name="Haridas S."/>
            <person name="Kuo A."/>
            <person name="Mondo S."/>
            <person name="Pangilinan J."/>
            <person name="Riley R."/>
            <person name="LaButti K."/>
            <person name="Andreopoulos B."/>
            <person name="Lipzen A."/>
            <person name="Chen C."/>
            <person name="Yan M."/>
            <person name="Daum C."/>
            <person name="Ng V."/>
            <person name="Clum A."/>
            <person name="Steindorff A."/>
            <person name="Ohm R.A."/>
            <person name="Martin F."/>
            <person name="Silar P."/>
            <person name="Natvig D.O."/>
            <person name="Lalanne C."/>
            <person name="Gautier V."/>
            <person name="Ament-Velasquez S.L."/>
            <person name="Kruys A."/>
            <person name="Hutchinson M.I."/>
            <person name="Powell A.J."/>
            <person name="Barry K."/>
            <person name="Miller A.N."/>
            <person name="Grigoriev I.V."/>
            <person name="Debuchy R."/>
            <person name="Gladieux P."/>
            <person name="Hiltunen Thoren M."/>
            <person name="Johannesson H."/>
        </authorList>
    </citation>
    <scope>NUCLEOTIDE SEQUENCE</scope>
    <source>
        <strain evidence="1">CBS 955.72</strain>
    </source>
</reference>
<dbReference type="Proteomes" id="UP001275084">
    <property type="component" value="Unassembled WGS sequence"/>
</dbReference>